<evidence type="ECO:0000313" key="1">
    <source>
        <dbReference type="EMBL" id="ADE29681.1"/>
    </source>
</evidence>
<reference evidence="1 2" key="1">
    <citation type="journal article" date="2010" name="Genome Res.">
        <title>Genomic, proteomic, and transcriptomic analysis of virulent and avirulent Rickettsia prowazekii reveals its adaptive mutation capabilities.</title>
        <authorList>
            <person name="Bechah Y."/>
            <person name="El Karkouri K."/>
            <person name="Mediannikov O."/>
            <person name="Leroy Q."/>
            <person name="Pelletier N."/>
            <person name="Robert C."/>
            <person name="Medigue C."/>
            <person name="Mege J.L."/>
            <person name="Raoult D."/>
        </authorList>
    </citation>
    <scope>NUCLEOTIDE SEQUENCE [LARGE SCALE GENOMIC DNA]</scope>
    <source>
        <strain evidence="1 2">Rp22</strain>
    </source>
</reference>
<evidence type="ECO:0000313" key="2">
    <source>
        <dbReference type="Proteomes" id="UP000006931"/>
    </source>
</evidence>
<gene>
    <name evidence="1" type="ORF">rpr22_CDSx177</name>
</gene>
<proteinExistence type="predicted"/>
<protein>
    <submittedName>
        <fullName evidence="1">Uncharacterized protein</fullName>
    </submittedName>
</protein>
<dbReference type="AlphaFoldDB" id="D5AW92"/>
<dbReference type="EMBL" id="CP001584">
    <property type="protein sequence ID" value="ADE29681.1"/>
    <property type="molecule type" value="Genomic_DNA"/>
</dbReference>
<accession>D5AW92</accession>
<organism evidence="1 2">
    <name type="scientific">Rickettsia prowazekii (strain Rp22)</name>
    <dbReference type="NCBI Taxonomy" id="449216"/>
    <lineage>
        <taxon>Bacteria</taxon>
        <taxon>Pseudomonadati</taxon>
        <taxon>Pseudomonadota</taxon>
        <taxon>Alphaproteobacteria</taxon>
        <taxon>Rickettsiales</taxon>
        <taxon>Rickettsiaceae</taxon>
        <taxon>Rickettsieae</taxon>
        <taxon>Rickettsia</taxon>
        <taxon>typhus group</taxon>
    </lineage>
</organism>
<name>D5AW92_RICPP</name>
<dbReference type="HOGENOM" id="CLU_3332371_0_0_5"/>
<dbReference type="Proteomes" id="UP000006931">
    <property type="component" value="Chromosome"/>
</dbReference>
<sequence length="38" mass="4282">MIISKTPLQACGVRLAKSVISYNKFLNTIYNNITTIDH</sequence>
<dbReference type="KEGG" id="rpq:rpr22_CDSx177"/>